<proteinExistence type="inferred from homology"/>
<keyword evidence="4" id="KW-0378">Hydrolase</keyword>
<feature type="binding site" evidence="6">
    <location>
        <position position="183"/>
    </location>
    <ligand>
        <name>substrate</name>
    </ligand>
</feature>
<name>A0A3A2ZW74_9EURO</name>
<comment type="caution">
    <text evidence="8">The sequence shown here is derived from an EMBL/GenBank/DDBJ whole genome shotgun (WGS) entry which is preliminary data.</text>
</comment>
<evidence type="ECO:0000256" key="2">
    <source>
        <dbReference type="ARBA" id="ARBA00009199"/>
    </source>
</evidence>
<feature type="active site" description="Charge relay system" evidence="5">
    <location>
        <position position="134"/>
    </location>
</feature>
<evidence type="ECO:0000256" key="4">
    <source>
        <dbReference type="ARBA" id="ARBA00022801"/>
    </source>
</evidence>
<dbReference type="EMBL" id="MVGC01000004">
    <property type="protein sequence ID" value="RJE27382.1"/>
    <property type="molecule type" value="Genomic_DNA"/>
</dbReference>
<gene>
    <name evidence="8" type="ORF">PHISCL_00258</name>
</gene>
<evidence type="ECO:0000256" key="1">
    <source>
        <dbReference type="ARBA" id="ARBA00001311"/>
    </source>
</evidence>
<organism evidence="8 9">
    <name type="scientific">Aspergillus sclerotialis</name>
    <dbReference type="NCBI Taxonomy" id="2070753"/>
    <lineage>
        <taxon>Eukaryota</taxon>
        <taxon>Fungi</taxon>
        <taxon>Dikarya</taxon>
        <taxon>Ascomycota</taxon>
        <taxon>Pezizomycotina</taxon>
        <taxon>Eurotiomycetes</taxon>
        <taxon>Eurotiomycetidae</taxon>
        <taxon>Eurotiales</taxon>
        <taxon>Aspergillaceae</taxon>
        <taxon>Aspergillus</taxon>
        <taxon>Aspergillus subgen. Polypaecilum</taxon>
    </lineage>
</organism>
<dbReference type="OrthoDB" id="6428749at2759"/>
<evidence type="ECO:0000313" key="8">
    <source>
        <dbReference type="EMBL" id="RJE27382.1"/>
    </source>
</evidence>
<evidence type="ECO:0000259" key="7">
    <source>
        <dbReference type="Pfam" id="PF01425"/>
    </source>
</evidence>
<dbReference type="EC" id="3.5.1.4" evidence="3"/>
<dbReference type="PANTHER" id="PTHR46072:SF4">
    <property type="entry name" value="AMIDASE C550.07-RELATED"/>
    <property type="match status" value="1"/>
</dbReference>
<reference evidence="9" key="1">
    <citation type="submission" date="2017-02" db="EMBL/GenBank/DDBJ databases">
        <authorList>
            <person name="Tafer H."/>
            <person name="Lopandic K."/>
        </authorList>
    </citation>
    <scope>NUCLEOTIDE SEQUENCE [LARGE SCALE GENOMIC DNA]</scope>
    <source>
        <strain evidence="9">CBS 366.77</strain>
    </source>
</reference>
<comment type="catalytic activity">
    <reaction evidence="1">
        <text>a monocarboxylic acid amide + H2O = a monocarboxylate + NH4(+)</text>
        <dbReference type="Rhea" id="RHEA:12020"/>
        <dbReference type="ChEBI" id="CHEBI:15377"/>
        <dbReference type="ChEBI" id="CHEBI:28938"/>
        <dbReference type="ChEBI" id="CHEBI:35757"/>
        <dbReference type="ChEBI" id="CHEBI:83628"/>
        <dbReference type="EC" id="3.5.1.4"/>
    </reaction>
</comment>
<dbReference type="SUPFAM" id="SSF75304">
    <property type="entry name" value="Amidase signature (AS) enzymes"/>
    <property type="match status" value="1"/>
</dbReference>
<dbReference type="InterPro" id="IPR023631">
    <property type="entry name" value="Amidase_dom"/>
</dbReference>
<feature type="binding site" evidence="6">
    <location>
        <position position="209"/>
    </location>
    <ligand>
        <name>substrate</name>
    </ligand>
</feature>
<accession>A0A3A2ZW74</accession>
<dbReference type="STRING" id="2070753.A0A3A2ZW74"/>
<dbReference type="Proteomes" id="UP000266188">
    <property type="component" value="Unassembled WGS sequence"/>
</dbReference>
<feature type="active site" description="Charge relay system" evidence="5">
    <location>
        <position position="209"/>
    </location>
</feature>
<comment type="similarity">
    <text evidence="2">Belongs to the amidase family.</text>
</comment>
<feature type="active site" description="Acyl-ester intermediate" evidence="5">
    <location>
        <position position="233"/>
    </location>
</feature>
<evidence type="ECO:0000256" key="5">
    <source>
        <dbReference type="PIRSR" id="PIRSR001221-1"/>
    </source>
</evidence>
<dbReference type="PANTHER" id="PTHR46072">
    <property type="entry name" value="AMIDASE-RELATED-RELATED"/>
    <property type="match status" value="1"/>
</dbReference>
<evidence type="ECO:0000313" key="9">
    <source>
        <dbReference type="Proteomes" id="UP000266188"/>
    </source>
</evidence>
<dbReference type="InterPro" id="IPR020556">
    <property type="entry name" value="Amidase_CS"/>
</dbReference>
<dbReference type="AlphaFoldDB" id="A0A3A2ZW74"/>
<keyword evidence="9" id="KW-1185">Reference proteome</keyword>
<feature type="domain" description="Amidase" evidence="7">
    <location>
        <begin position="78"/>
        <end position="526"/>
    </location>
</feature>
<dbReference type="PIRSF" id="PIRSF001221">
    <property type="entry name" value="Amidase_fungi"/>
    <property type="match status" value="1"/>
</dbReference>
<evidence type="ECO:0000256" key="3">
    <source>
        <dbReference type="ARBA" id="ARBA00012922"/>
    </source>
</evidence>
<dbReference type="GO" id="GO:0004040">
    <property type="term" value="F:amidase activity"/>
    <property type="evidence" value="ECO:0007669"/>
    <property type="project" value="UniProtKB-EC"/>
</dbReference>
<protein>
    <recommendedName>
        <fullName evidence="3">amidase</fullName>
        <ecNumber evidence="3">3.5.1.4</ecNumber>
    </recommendedName>
</protein>
<feature type="binding site" evidence="6">
    <location>
        <begin position="230"/>
        <end position="233"/>
    </location>
    <ligand>
        <name>substrate</name>
    </ligand>
</feature>
<dbReference type="InterPro" id="IPR036928">
    <property type="entry name" value="AS_sf"/>
</dbReference>
<evidence type="ECO:0000256" key="6">
    <source>
        <dbReference type="PIRSR" id="PIRSR001221-2"/>
    </source>
</evidence>
<dbReference type="Gene3D" id="3.90.1300.10">
    <property type="entry name" value="Amidase signature (AS) domain"/>
    <property type="match status" value="1"/>
</dbReference>
<sequence>MDPESWQLQARKGQDVLTNSIPKQYLVPSHQLPPPTQKNVVDFPRKSGLFTSKELGITELSASELVQEMKAGRLLAEEVVKAFLKRAVVGHQLVNFATEFMAEEAIARAKELDEYFRKTGKLVGPLHGVPISVKEHIGMKDRICNAAFVAWVEKTTDEDAILLQYLHKAGAVFHVRTNQPQSLMHLCCSNNITGTTLNPHNRTLTPGGSSGGEGASMGFKCAPLGIGTDIGGSIRAPAVFCGGYGFRPTAMRNPAGGIKVPFPGQESIRGVVGPMASSSIEDLDLFQRAVVDQEPWDMEPSLTPLPWKRVKQDRNMTVGIMWDDGCVRPHPPVARALQHAKSKLQAAGIKVVDWEPYKHDHGWEITAALYFPDAARSCLTLLESTGEPIHRLTTWAFSYSRSTPLTISENWDLNEKREIYRSEYHTLMKQKGVDFILGPVYPGAAAVLGESEYWNYTSIWNILDHPAVSFPSGLFVDQNLDQVDRGYKPRNEVDEREWKKYSPERYTDAPIGLQLAGKRFKDEETLAAAGLISEIILPKKEKARI</sequence>
<dbReference type="Pfam" id="PF01425">
    <property type="entry name" value="Amidase"/>
    <property type="match status" value="1"/>
</dbReference>
<dbReference type="PROSITE" id="PS00571">
    <property type="entry name" value="AMIDASES"/>
    <property type="match status" value="1"/>
</dbReference>